<accession>A0AAE3R2M9</accession>
<keyword evidence="2" id="KW-1133">Transmembrane helix</keyword>
<keyword evidence="1" id="KW-0802">TPR repeat</keyword>
<feature type="repeat" description="TPR" evidence="1">
    <location>
        <begin position="72"/>
        <end position="105"/>
    </location>
</feature>
<organism evidence="3 4">
    <name type="scientific">Xanthocytophaga agilis</name>
    <dbReference type="NCBI Taxonomy" id="3048010"/>
    <lineage>
        <taxon>Bacteria</taxon>
        <taxon>Pseudomonadati</taxon>
        <taxon>Bacteroidota</taxon>
        <taxon>Cytophagia</taxon>
        <taxon>Cytophagales</taxon>
        <taxon>Rhodocytophagaceae</taxon>
        <taxon>Xanthocytophaga</taxon>
    </lineage>
</organism>
<dbReference type="InterPro" id="IPR011990">
    <property type="entry name" value="TPR-like_helical_dom_sf"/>
</dbReference>
<name>A0AAE3R2M9_9BACT</name>
<evidence type="ECO:0000313" key="4">
    <source>
        <dbReference type="Proteomes" id="UP001232063"/>
    </source>
</evidence>
<dbReference type="InterPro" id="IPR019734">
    <property type="entry name" value="TPR_rpt"/>
</dbReference>
<dbReference type="SUPFAM" id="SSF48452">
    <property type="entry name" value="TPR-like"/>
    <property type="match status" value="1"/>
</dbReference>
<dbReference type="SMART" id="SM00028">
    <property type="entry name" value="TPR"/>
    <property type="match status" value="2"/>
</dbReference>
<evidence type="ECO:0000256" key="2">
    <source>
        <dbReference type="SAM" id="Phobius"/>
    </source>
</evidence>
<sequence>MQSIEFEEGYDLTDPDQIKRFKEDLVKLDSLWKNTHDIKAYSDYGVILMYLGRYKEAKNVFSTIEKIQPNLYATAANLGTAYELLGKNDSAYYWIQRGITLNPESHEGSEWLHLKILEVKLKGLSYLTSRFMLGTDLGNDSIPKSSIPKQKLLDLRYHISYQLQERMMFVKAPEPIVAFLLFQLGSMKAITDDVTEALYSYNAAYRYGFRSELFVKRYFKFKQIHAHTPMPGTILSDQELLAIIGKASLVSAKKVDTLTSAKAPKITHEDSDTLPNQSSPYRSYMIAGALIISLAAGYFIFRNRV</sequence>
<proteinExistence type="predicted"/>
<dbReference type="Proteomes" id="UP001232063">
    <property type="component" value="Unassembled WGS sequence"/>
</dbReference>
<gene>
    <name evidence="3" type="ORF">QNI22_06060</name>
</gene>
<evidence type="ECO:0000256" key="1">
    <source>
        <dbReference type="PROSITE-ProRule" id="PRU00339"/>
    </source>
</evidence>
<keyword evidence="2" id="KW-0472">Membrane</keyword>
<protein>
    <recommendedName>
        <fullName evidence="5">Tetratricopeptide repeat protein</fullName>
    </recommendedName>
</protein>
<comment type="caution">
    <text evidence="3">The sequence shown here is derived from an EMBL/GenBank/DDBJ whole genome shotgun (WGS) entry which is preliminary data.</text>
</comment>
<feature type="transmembrane region" description="Helical" evidence="2">
    <location>
        <begin position="281"/>
        <end position="301"/>
    </location>
</feature>
<dbReference type="EMBL" id="JASJOU010000001">
    <property type="protein sequence ID" value="MDJ1500199.1"/>
    <property type="molecule type" value="Genomic_DNA"/>
</dbReference>
<keyword evidence="2" id="KW-0812">Transmembrane</keyword>
<reference evidence="3" key="1">
    <citation type="submission" date="2023-05" db="EMBL/GenBank/DDBJ databases">
        <authorList>
            <person name="Zhang X."/>
        </authorList>
    </citation>
    <scope>NUCLEOTIDE SEQUENCE</scope>
    <source>
        <strain evidence="3">BD1B2-1</strain>
    </source>
</reference>
<dbReference type="PROSITE" id="PS50005">
    <property type="entry name" value="TPR"/>
    <property type="match status" value="2"/>
</dbReference>
<dbReference type="Gene3D" id="1.25.40.10">
    <property type="entry name" value="Tetratricopeptide repeat domain"/>
    <property type="match status" value="1"/>
</dbReference>
<dbReference type="AlphaFoldDB" id="A0AAE3R2M9"/>
<dbReference type="RefSeq" id="WP_314509725.1">
    <property type="nucleotide sequence ID" value="NZ_JASJOU010000001.1"/>
</dbReference>
<evidence type="ECO:0000313" key="3">
    <source>
        <dbReference type="EMBL" id="MDJ1500199.1"/>
    </source>
</evidence>
<feature type="repeat" description="TPR" evidence="1">
    <location>
        <begin position="38"/>
        <end position="71"/>
    </location>
</feature>
<keyword evidence="4" id="KW-1185">Reference proteome</keyword>
<evidence type="ECO:0008006" key="5">
    <source>
        <dbReference type="Google" id="ProtNLM"/>
    </source>
</evidence>